<sequence>MIDSKNYYAVIMAGGVGSRFWPLSKANYPKQFHDILGAGETLIERTFGRLSQTVPADNVLVLTNERYKAFVNEQLPKVKDENIILEPAMRNTAPCILLAALKIYKSNPDAVMIVAPSDHWIEDEASFLKNLNTAFEACATDNSEEKLLVTLGIEPTFPHTGYGYIQYLDNTTEVKTVKAFKEKPDYNTAKEFLAEGNYSWNAGIFIWSARAIIEAFEKYLPEMFSLFNDGYDVLNTDDEAQFIEDNYAKAEDISIDYGILEKSKNVGVIPATFDWSDLGAWGSLYDKLDKDKDDNVIVNAKVVTKEATGNLIRTRAGKVVIIDGLNDFIVVDSSDVLVIMPKAKEQDVKIMRNEVKEKFGADLV</sequence>
<dbReference type="InterPro" id="IPR029044">
    <property type="entry name" value="Nucleotide-diphossugar_trans"/>
</dbReference>
<name>A0A4Q0P7P0_9FLAO</name>
<reference evidence="9 10" key="1">
    <citation type="submission" date="2018-07" db="EMBL/GenBank/DDBJ databases">
        <title>Leeuwenhoekiella genomics.</title>
        <authorList>
            <person name="Tahon G."/>
            <person name="Willems A."/>
        </authorList>
    </citation>
    <scope>NUCLEOTIDE SEQUENCE [LARGE SCALE GENOMIC DNA]</scope>
    <source>
        <strain evidence="9 10">LMG 22550</strain>
    </source>
</reference>
<comment type="caution">
    <text evidence="9">The sequence shown here is derived from an EMBL/GenBank/DDBJ whole genome shotgun (WGS) entry which is preliminary data.</text>
</comment>
<dbReference type="CDD" id="cd02509">
    <property type="entry name" value="GDP-M1P_Guanylyltransferase"/>
    <property type="match status" value="1"/>
</dbReference>
<organism evidence="9 10">
    <name type="scientific">Leeuwenhoekiella aequorea</name>
    <dbReference type="NCBI Taxonomy" id="283736"/>
    <lineage>
        <taxon>Bacteria</taxon>
        <taxon>Pseudomonadati</taxon>
        <taxon>Bacteroidota</taxon>
        <taxon>Flavobacteriia</taxon>
        <taxon>Flavobacteriales</taxon>
        <taxon>Flavobacteriaceae</taxon>
        <taxon>Leeuwenhoekiella</taxon>
    </lineage>
</organism>
<keyword evidence="3 9" id="KW-0808">Transferase</keyword>
<evidence type="ECO:0000313" key="9">
    <source>
        <dbReference type="EMBL" id="RXG22724.1"/>
    </source>
</evidence>
<dbReference type="SUPFAM" id="SSF53448">
    <property type="entry name" value="Nucleotide-diphospho-sugar transferases"/>
    <property type="match status" value="1"/>
</dbReference>
<protein>
    <recommendedName>
        <fullName evidence="2">mannose-1-phosphate guanylyltransferase</fullName>
        <ecNumber evidence="2">2.7.7.13</ecNumber>
    </recommendedName>
</protein>
<evidence type="ECO:0000313" key="10">
    <source>
        <dbReference type="Proteomes" id="UP000289238"/>
    </source>
</evidence>
<dbReference type="SUPFAM" id="SSF159283">
    <property type="entry name" value="Guanosine diphospho-D-mannose pyrophosphorylase/mannose-6-phosphate isomerase linker domain"/>
    <property type="match status" value="1"/>
</dbReference>
<comment type="similarity">
    <text evidence="1">Belongs to the mannose-6-phosphate isomerase type 2 family.</text>
</comment>
<dbReference type="InterPro" id="IPR049577">
    <property type="entry name" value="GMPP_N"/>
</dbReference>
<evidence type="ECO:0000256" key="5">
    <source>
        <dbReference type="ARBA" id="ARBA00022741"/>
    </source>
</evidence>
<evidence type="ECO:0000256" key="7">
    <source>
        <dbReference type="ARBA" id="ARBA00047343"/>
    </source>
</evidence>
<gene>
    <name evidence="9" type="ORF">DSM00_1826</name>
</gene>
<dbReference type="GO" id="GO:0005525">
    <property type="term" value="F:GTP binding"/>
    <property type="evidence" value="ECO:0007669"/>
    <property type="project" value="UniProtKB-KW"/>
</dbReference>
<feature type="domain" description="Nucleotidyl transferase" evidence="8">
    <location>
        <begin position="9"/>
        <end position="291"/>
    </location>
</feature>
<proteinExistence type="inferred from homology"/>
<dbReference type="EMBL" id="QOVM01000003">
    <property type="protein sequence ID" value="RXG22724.1"/>
    <property type="molecule type" value="Genomic_DNA"/>
</dbReference>
<evidence type="ECO:0000256" key="3">
    <source>
        <dbReference type="ARBA" id="ARBA00022679"/>
    </source>
</evidence>
<evidence type="ECO:0000256" key="1">
    <source>
        <dbReference type="ARBA" id="ARBA00006115"/>
    </source>
</evidence>
<dbReference type="InterPro" id="IPR005835">
    <property type="entry name" value="NTP_transferase_dom"/>
</dbReference>
<dbReference type="EC" id="2.7.7.13" evidence="2"/>
<keyword evidence="5" id="KW-0547">Nucleotide-binding</keyword>
<keyword evidence="6" id="KW-0342">GTP-binding</keyword>
<dbReference type="GO" id="GO:0009298">
    <property type="term" value="P:GDP-mannose biosynthetic process"/>
    <property type="evidence" value="ECO:0007669"/>
    <property type="project" value="TreeGrafter"/>
</dbReference>
<keyword evidence="10" id="KW-1185">Reference proteome</keyword>
<dbReference type="RefSeq" id="WP_241652381.1">
    <property type="nucleotide sequence ID" value="NZ_QOVM01000003.1"/>
</dbReference>
<evidence type="ECO:0000259" key="8">
    <source>
        <dbReference type="Pfam" id="PF00483"/>
    </source>
</evidence>
<dbReference type="Pfam" id="PF00483">
    <property type="entry name" value="NTP_transferase"/>
    <property type="match status" value="1"/>
</dbReference>
<dbReference type="InterPro" id="IPR051161">
    <property type="entry name" value="Mannose-6P_isomerase_type2"/>
</dbReference>
<dbReference type="PANTHER" id="PTHR46390:SF1">
    <property type="entry name" value="MANNOSE-1-PHOSPHATE GUANYLYLTRANSFERASE"/>
    <property type="match status" value="1"/>
</dbReference>
<accession>A0A4Q0P7P0</accession>
<evidence type="ECO:0000256" key="2">
    <source>
        <dbReference type="ARBA" id="ARBA00012387"/>
    </source>
</evidence>
<comment type="catalytic activity">
    <reaction evidence="7">
        <text>alpha-D-mannose 1-phosphate + GTP + H(+) = GDP-alpha-D-mannose + diphosphate</text>
        <dbReference type="Rhea" id="RHEA:15229"/>
        <dbReference type="ChEBI" id="CHEBI:15378"/>
        <dbReference type="ChEBI" id="CHEBI:33019"/>
        <dbReference type="ChEBI" id="CHEBI:37565"/>
        <dbReference type="ChEBI" id="CHEBI:57527"/>
        <dbReference type="ChEBI" id="CHEBI:58409"/>
        <dbReference type="EC" id="2.7.7.13"/>
    </reaction>
</comment>
<keyword evidence="4 9" id="KW-0548">Nucleotidyltransferase</keyword>
<dbReference type="Gene3D" id="3.90.550.10">
    <property type="entry name" value="Spore Coat Polysaccharide Biosynthesis Protein SpsA, Chain A"/>
    <property type="match status" value="1"/>
</dbReference>
<dbReference type="FunFam" id="3.90.550.10:FF:000046">
    <property type="entry name" value="Mannose-1-phosphate guanylyltransferase (GDP)"/>
    <property type="match status" value="1"/>
</dbReference>
<dbReference type="PANTHER" id="PTHR46390">
    <property type="entry name" value="MANNOSE-1-PHOSPHATE GUANYLYLTRANSFERASE"/>
    <property type="match status" value="1"/>
</dbReference>
<evidence type="ECO:0000256" key="4">
    <source>
        <dbReference type="ARBA" id="ARBA00022695"/>
    </source>
</evidence>
<evidence type="ECO:0000256" key="6">
    <source>
        <dbReference type="ARBA" id="ARBA00023134"/>
    </source>
</evidence>
<dbReference type="AlphaFoldDB" id="A0A4Q0P7P0"/>
<dbReference type="GO" id="GO:0004475">
    <property type="term" value="F:mannose-1-phosphate guanylyltransferase (GTP) activity"/>
    <property type="evidence" value="ECO:0007669"/>
    <property type="project" value="UniProtKB-EC"/>
</dbReference>
<dbReference type="Proteomes" id="UP000289238">
    <property type="component" value="Unassembled WGS sequence"/>
</dbReference>